<organism evidence="8 9">
    <name type="scientific">Mycolicibacterium goodii</name>
    <name type="common">Mycobacterium goodii</name>
    <dbReference type="NCBI Taxonomy" id="134601"/>
    <lineage>
        <taxon>Bacteria</taxon>
        <taxon>Bacillati</taxon>
        <taxon>Actinomycetota</taxon>
        <taxon>Actinomycetes</taxon>
        <taxon>Mycobacteriales</taxon>
        <taxon>Mycobacteriaceae</taxon>
        <taxon>Mycolicibacterium</taxon>
    </lineage>
</organism>
<keyword evidence="5 7" id="KW-0408">Iron</keyword>
<evidence type="ECO:0000256" key="3">
    <source>
        <dbReference type="ARBA" id="ARBA00022723"/>
    </source>
</evidence>
<name>A0A0K0X8Q0_MYCGD</name>
<dbReference type="Pfam" id="PF00067">
    <property type="entry name" value="p450"/>
    <property type="match status" value="1"/>
</dbReference>
<evidence type="ECO:0000256" key="5">
    <source>
        <dbReference type="ARBA" id="ARBA00023004"/>
    </source>
</evidence>
<dbReference type="PRINTS" id="PR00359">
    <property type="entry name" value="BP450"/>
</dbReference>
<dbReference type="SUPFAM" id="SSF48264">
    <property type="entry name" value="Cytochrome P450"/>
    <property type="match status" value="1"/>
</dbReference>
<dbReference type="GO" id="GO:0005506">
    <property type="term" value="F:iron ion binding"/>
    <property type="evidence" value="ECO:0007669"/>
    <property type="project" value="InterPro"/>
</dbReference>
<keyword evidence="2 7" id="KW-0349">Heme</keyword>
<dbReference type="PATRIC" id="fig|134601.6.peg.4112"/>
<dbReference type="InterPro" id="IPR036396">
    <property type="entry name" value="Cyt_P450_sf"/>
</dbReference>
<dbReference type="Gene3D" id="1.10.630.10">
    <property type="entry name" value="Cytochrome P450"/>
    <property type="match status" value="1"/>
</dbReference>
<evidence type="ECO:0000256" key="6">
    <source>
        <dbReference type="ARBA" id="ARBA00023033"/>
    </source>
</evidence>
<dbReference type="GO" id="GO:0004497">
    <property type="term" value="F:monooxygenase activity"/>
    <property type="evidence" value="ECO:0007669"/>
    <property type="project" value="UniProtKB-KW"/>
</dbReference>
<keyword evidence="6 7" id="KW-0503">Monooxygenase</keyword>
<dbReference type="STRING" id="134601.AFA91_19860"/>
<evidence type="ECO:0000256" key="4">
    <source>
        <dbReference type="ARBA" id="ARBA00023002"/>
    </source>
</evidence>
<dbReference type="OrthoDB" id="3664945at2"/>
<evidence type="ECO:0000256" key="1">
    <source>
        <dbReference type="ARBA" id="ARBA00010617"/>
    </source>
</evidence>
<proteinExistence type="inferred from homology"/>
<gene>
    <name evidence="8" type="ORF">AFA91_19860</name>
</gene>
<evidence type="ECO:0008006" key="10">
    <source>
        <dbReference type="Google" id="ProtNLM"/>
    </source>
</evidence>
<evidence type="ECO:0000313" key="8">
    <source>
        <dbReference type="EMBL" id="AKS33770.1"/>
    </source>
</evidence>
<comment type="similarity">
    <text evidence="1 7">Belongs to the cytochrome P450 family.</text>
</comment>
<accession>A0A0K0X8Q0</accession>
<dbReference type="AlphaFoldDB" id="A0A0K0X8Q0"/>
<dbReference type="GO" id="GO:0020037">
    <property type="term" value="F:heme binding"/>
    <property type="evidence" value="ECO:0007669"/>
    <property type="project" value="InterPro"/>
</dbReference>
<dbReference type="Proteomes" id="UP000062255">
    <property type="component" value="Chromosome"/>
</dbReference>
<dbReference type="InterPro" id="IPR002397">
    <property type="entry name" value="Cyt_P450_B"/>
</dbReference>
<dbReference type="InterPro" id="IPR001128">
    <property type="entry name" value="Cyt_P450"/>
</dbReference>
<dbReference type="PANTHER" id="PTHR46696">
    <property type="entry name" value="P450, PUTATIVE (EUROFUNG)-RELATED"/>
    <property type="match status" value="1"/>
</dbReference>
<dbReference type="GO" id="GO:0016705">
    <property type="term" value="F:oxidoreductase activity, acting on paired donors, with incorporation or reduction of molecular oxygen"/>
    <property type="evidence" value="ECO:0007669"/>
    <property type="project" value="InterPro"/>
</dbReference>
<evidence type="ECO:0000256" key="2">
    <source>
        <dbReference type="ARBA" id="ARBA00022617"/>
    </source>
</evidence>
<keyword evidence="4 7" id="KW-0560">Oxidoreductase</keyword>
<dbReference type="PANTHER" id="PTHR46696:SF1">
    <property type="entry name" value="CYTOCHROME P450 YJIB-RELATED"/>
    <property type="match status" value="1"/>
</dbReference>
<reference evidence="8 9" key="1">
    <citation type="submission" date="2015-07" db="EMBL/GenBank/DDBJ databases">
        <title>Complete genome sequence of Mycobacterium goodii X7B, a facultative thermophilic biodesulfurizing bacterium.</title>
        <authorList>
            <person name="Yu B."/>
            <person name="Li F."/>
            <person name="Xu P."/>
        </authorList>
    </citation>
    <scope>NUCLEOTIDE SEQUENCE [LARGE SCALE GENOMIC DNA]</scope>
    <source>
        <strain evidence="8 9">X7B</strain>
    </source>
</reference>
<evidence type="ECO:0000313" key="9">
    <source>
        <dbReference type="Proteomes" id="UP000062255"/>
    </source>
</evidence>
<sequence length="428" mass="46486">MTVSTTTDIDQLPTIADHLPKGLWEADVIAASERLFDAQADLLGDGDGGVIALRFKDIRTLSENPLVGSAPVEFLTGRAAERLRRAGQAPTPAVADNPFAVFLRNQIFTTNPPVHNNVRRIIARHLMPRAVQQFLPAAERIASEVVDAGRREGRCDFTRDIANRYVTRFWTDQLGIPDDESGLIQQLMAEMNRMFLFAPTTQDSRRVQSGCATYMEVVGDAVTRAWRGGDNALLSALAADLAAADEPAGPQDLGKLVASNFFDGFHTVGVALSNVVYHLLANPESHRRVRSDAALVPQAFSEGIRLGAPLMMTTRVTLDAVEYNGLRMPKNTPITMIWAAGNRDPRAFDEPAAYRLMRPAHRTTTFGGGAHICPGRSAARLLSEVALRVLTSSGVHIELAETTHRWMPGSAIRHLDAMPVTIASGGPA</sequence>
<dbReference type="RefSeq" id="WP_049746213.1">
    <property type="nucleotide sequence ID" value="NZ_CP012150.1"/>
</dbReference>
<dbReference type="EMBL" id="CP012150">
    <property type="protein sequence ID" value="AKS33770.1"/>
    <property type="molecule type" value="Genomic_DNA"/>
</dbReference>
<dbReference type="InterPro" id="IPR017972">
    <property type="entry name" value="Cyt_P450_CS"/>
</dbReference>
<dbReference type="PROSITE" id="PS00086">
    <property type="entry name" value="CYTOCHROME_P450"/>
    <property type="match status" value="1"/>
</dbReference>
<keyword evidence="3 7" id="KW-0479">Metal-binding</keyword>
<dbReference type="KEGG" id="mgo:AFA91_19860"/>
<protein>
    <recommendedName>
        <fullName evidence="10">Cytochrome P450</fullName>
    </recommendedName>
</protein>
<evidence type="ECO:0000256" key="7">
    <source>
        <dbReference type="RuleBase" id="RU000461"/>
    </source>
</evidence>